<dbReference type="InterPro" id="IPR036102">
    <property type="entry name" value="OsmC/Ohrsf"/>
</dbReference>
<reference evidence="1 2" key="1">
    <citation type="submission" date="2017-05" db="EMBL/GenBank/DDBJ databases">
        <title>Vagococcus spp. assemblies.</title>
        <authorList>
            <person name="Gulvik C.A."/>
        </authorList>
    </citation>
    <scope>NUCLEOTIDE SEQUENCE [LARGE SCALE GENOMIC DNA]</scope>
    <source>
        <strain evidence="1 2">SS1994</strain>
    </source>
</reference>
<dbReference type="SUPFAM" id="SSF82784">
    <property type="entry name" value="OsmC-like"/>
    <property type="match status" value="1"/>
</dbReference>
<dbReference type="Proteomes" id="UP000288490">
    <property type="component" value="Unassembled WGS sequence"/>
</dbReference>
<keyword evidence="2" id="KW-1185">Reference proteome</keyword>
<gene>
    <name evidence="1" type="ORF">CBF36_04560</name>
</gene>
<dbReference type="PANTHER" id="PTHR34352:SF1">
    <property type="entry name" value="PROTEIN YHFA"/>
    <property type="match status" value="1"/>
</dbReference>
<evidence type="ECO:0000313" key="2">
    <source>
        <dbReference type="Proteomes" id="UP000288490"/>
    </source>
</evidence>
<accession>A0A429ZM78</accession>
<dbReference type="InterPro" id="IPR003718">
    <property type="entry name" value="OsmC/Ohr_fam"/>
</dbReference>
<protein>
    <submittedName>
        <fullName evidence="1">Peroxiredoxin</fullName>
    </submittedName>
</protein>
<dbReference type="Gene3D" id="3.30.300.20">
    <property type="match status" value="1"/>
</dbReference>
<dbReference type="PANTHER" id="PTHR34352">
    <property type="entry name" value="PROTEIN YHFA"/>
    <property type="match status" value="1"/>
</dbReference>
<proteinExistence type="predicted"/>
<dbReference type="RefSeq" id="WP_125957017.1">
    <property type="nucleotide sequence ID" value="NZ_JAQEJV010000006.1"/>
</dbReference>
<evidence type="ECO:0000313" key="1">
    <source>
        <dbReference type="EMBL" id="RST94805.1"/>
    </source>
</evidence>
<dbReference type="EMBL" id="NGJT01000006">
    <property type="protein sequence ID" value="RST94805.1"/>
    <property type="molecule type" value="Genomic_DNA"/>
</dbReference>
<dbReference type="Pfam" id="PF02566">
    <property type="entry name" value="OsmC"/>
    <property type="match status" value="1"/>
</dbReference>
<dbReference type="OrthoDB" id="13625at2"/>
<comment type="caution">
    <text evidence="1">The sequence shown here is derived from an EMBL/GenBank/DDBJ whole genome shotgun (WGS) entry which is preliminary data.</text>
</comment>
<dbReference type="InterPro" id="IPR015946">
    <property type="entry name" value="KH_dom-like_a/b"/>
</dbReference>
<dbReference type="AlphaFoldDB" id="A0A429ZM78"/>
<sequence length="130" mass="14569">MTSETIELIQGKKGIELPVETGNWVLLKEEGYSPIQTLVASVGSCGAYVYQSILNKSHIPFTFEKTIVTYTRDSERQSHPVNSIAIHFELSVPLEFQERANRSLKLIKKNCPVIQSLGTEINIVETATFK</sequence>
<organism evidence="1 2">
    <name type="scientific">Vagococcus bubulae</name>
    <dbReference type="NCBI Taxonomy" id="1977868"/>
    <lineage>
        <taxon>Bacteria</taxon>
        <taxon>Bacillati</taxon>
        <taxon>Bacillota</taxon>
        <taxon>Bacilli</taxon>
        <taxon>Lactobacillales</taxon>
        <taxon>Enterococcaceae</taxon>
        <taxon>Vagococcus</taxon>
    </lineage>
</organism>
<name>A0A429ZM78_9ENTE</name>